<accession>A0ACD3AE97</accession>
<dbReference type="Proteomes" id="UP000308600">
    <property type="component" value="Unassembled WGS sequence"/>
</dbReference>
<dbReference type="EMBL" id="ML208493">
    <property type="protein sequence ID" value="TFK63996.1"/>
    <property type="molecule type" value="Genomic_DNA"/>
</dbReference>
<organism evidence="1 2">
    <name type="scientific">Pluteus cervinus</name>
    <dbReference type="NCBI Taxonomy" id="181527"/>
    <lineage>
        <taxon>Eukaryota</taxon>
        <taxon>Fungi</taxon>
        <taxon>Dikarya</taxon>
        <taxon>Basidiomycota</taxon>
        <taxon>Agaricomycotina</taxon>
        <taxon>Agaricomycetes</taxon>
        <taxon>Agaricomycetidae</taxon>
        <taxon>Agaricales</taxon>
        <taxon>Pluteineae</taxon>
        <taxon>Pluteaceae</taxon>
        <taxon>Pluteus</taxon>
    </lineage>
</organism>
<evidence type="ECO:0000313" key="2">
    <source>
        <dbReference type="Proteomes" id="UP000308600"/>
    </source>
</evidence>
<name>A0ACD3AE97_9AGAR</name>
<protein>
    <submittedName>
        <fullName evidence="1">Uncharacterized protein</fullName>
    </submittedName>
</protein>
<reference evidence="1 2" key="1">
    <citation type="journal article" date="2019" name="Nat. Ecol. Evol.">
        <title>Megaphylogeny resolves global patterns of mushroom evolution.</title>
        <authorList>
            <person name="Varga T."/>
            <person name="Krizsan K."/>
            <person name="Foldi C."/>
            <person name="Dima B."/>
            <person name="Sanchez-Garcia M."/>
            <person name="Sanchez-Ramirez S."/>
            <person name="Szollosi G.J."/>
            <person name="Szarkandi J.G."/>
            <person name="Papp V."/>
            <person name="Albert L."/>
            <person name="Andreopoulos W."/>
            <person name="Angelini C."/>
            <person name="Antonin V."/>
            <person name="Barry K.W."/>
            <person name="Bougher N.L."/>
            <person name="Buchanan P."/>
            <person name="Buyck B."/>
            <person name="Bense V."/>
            <person name="Catcheside P."/>
            <person name="Chovatia M."/>
            <person name="Cooper J."/>
            <person name="Damon W."/>
            <person name="Desjardin D."/>
            <person name="Finy P."/>
            <person name="Geml J."/>
            <person name="Haridas S."/>
            <person name="Hughes K."/>
            <person name="Justo A."/>
            <person name="Karasinski D."/>
            <person name="Kautmanova I."/>
            <person name="Kiss B."/>
            <person name="Kocsube S."/>
            <person name="Kotiranta H."/>
            <person name="LaButti K.M."/>
            <person name="Lechner B.E."/>
            <person name="Liimatainen K."/>
            <person name="Lipzen A."/>
            <person name="Lukacs Z."/>
            <person name="Mihaltcheva S."/>
            <person name="Morgado L.N."/>
            <person name="Niskanen T."/>
            <person name="Noordeloos M.E."/>
            <person name="Ohm R.A."/>
            <person name="Ortiz-Santana B."/>
            <person name="Ovrebo C."/>
            <person name="Racz N."/>
            <person name="Riley R."/>
            <person name="Savchenko A."/>
            <person name="Shiryaev A."/>
            <person name="Soop K."/>
            <person name="Spirin V."/>
            <person name="Szebenyi C."/>
            <person name="Tomsovsky M."/>
            <person name="Tulloss R.E."/>
            <person name="Uehling J."/>
            <person name="Grigoriev I.V."/>
            <person name="Vagvolgyi C."/>
            <person name="Papp T."/>
            <person name="Martin F.M."/>
            <person name="Miettinen O."/>
            <person name="Hibbett D.S."/>
            <person name="Nagy L.G."/>
        </authorList>
    </citation>
    <scope>NUCLEOTIDE SEQUENCE [LARGE SCALE GENOMIC DNA]</scope>
    <source>
        <strain evidence="1 2">NL-1719</strain>
    </source>
</reference>
<gene>
    <name evidence="1" type="ORF">BDN72DRAFT_901918</name>
</gene>
<keyword evidence="2" id="KW-1185">Reference proteome</keyword>
<proteinExistence type="predicted"/>
<evidence type="ECO:0000313" key="1">
    <source>
        <dbReference type="EMBL" id="TFK63996.1"/>
    </source>
</evidence>
<sequence>MSTTSKSSDILLLGATGYTGRLVTRYLVTHPQKHLFSLLLGARSTSKLDGLLKELQVDLSEVGGVKIKQVDVTNEKEVERVVRGVRVVINTVGPYAKWGTPVVRACAKHGVHYVDLTGETFWIKEVINEFDYLASKTGAIIVPSCGMDSIPSDISAFLSNQTLRSLPDGPNYEIKSSITGHKVKGGVSGGTLATAIYALENVDKKRLRDGDIPYALSPAPGLQRFGFRLLYDLTFPGLKPLKLVGSWFFMSNPNRAIVERSQGLLEYHSIVAGAPSNNGSGDVDDDGDGDHLGGTSAIAQELRTTKYGKNFRYDEFMVMSSKVTAFMVISTFLVGVGLFILVPPVRWLVMKILPAGEGPSERALRSGYLVSTNRTEAYNESSSKDKKKKREAVIVKSVIRGKGDPGYFLTSIMLSESALCLLLPSTTSTSSTTTSSKSSISSLTRSSWPLYAQARRKLPVLAREGGGVFTPATAFGSVLVERLRATGRFEFESGCEA</sequence>